<feature type="domain" description="D-isomer specific 2-hydroxyacid dehydrogenase NAD-binding" evidence="5">
    <location>
        <begin position="112"/>
        <end position="291"/>
    </location>
</feature>
<comment type="caution">
    <text evidence="6">The sequence shown here is derived from an EMBL/GenBank/DDBJ whole genome shotgun (WGS) entry which is preliminary data.</text>
</comment>
<dbReference type="RefSeq" id="WP_162369985.1">
    <property type="nucleotide sequence ID" value="NZ_JAAEEH010000012.1"/>
</dbReference>
<sequence length="326" mass="35723">MEGNGLPKVFVAQPVPGEVEAYLKEHCDCRIWRGPGRLPLDTLFSEVGEMEGVMLSGFKVNGELLDRSPKLRVVSDVSVGYNNFDLELMRARGVAGTHTPGVLDDTVADLAMGLLLAAARRIPELDRYVKDGNWQRGDNEALFGKDVHHATLGILGMGRIGEALAKRARFGFDMEVLYHNRHRKPEAEMALGVRYAGFEELLSGSDYVVLLAPLTPATRGMMDEEAFRRMKPDAVFVNVSRGETVREEALVRALSEGWIRGAGLDVYEKEPVPRESPLLGMANCVTLPHIGSAVAQTRADMAMLAARSMVAVLEGRDPGTIVPELR</sequence>
<protein>
    <submittedName>
        <fullName evidence="6">D-glycerate dehydrogenase</fullName>
    </submittedName>
</protein>
<keyword evidence="7" id="KW-1185">Reference proteome</keyword>
<reference evidence="6 7" key="1">
    <citation type="submission" date="2020-01" db="EMBL/GenBank/DDBJ databases">
        <title>Anaeroalcalibacter tamaniensis gen. nov., sp. nov., moderately halophilic strictly anaerobic fermenter bacterium from mud volcano of Taman peninsula.</title>
        <authorList>
            <person name="Frolova A."/>
            <person name="Merkel A.Y."/>
            <person name="Slobodkin A.I."/>
        </authorList>
    </citation>
    <scope>NUCLEOTIDE SEQUENCE [LARGE SCALE GENOMIC DNA]</scope>
    <source>
        <strain evidence="6 7">F-3ap</strain>
    </source>
</reference>
<feature type="domain" description="D-isomer specific 2-hydroxyacid dehydrogenase catalytic" evidence="4">
    <location>
        <begin position="9"/>
        <end position="322"/>
    </location>
</feature>
<dbReference type="GO" id="GO:0016618">
    <property type="term" value="F:hydroxypyruvate reductase [NAD(P)H] activity"/>
    <property type="evidence" value="ECO:0007669"/>
    <property type="project" value="TreeGrafter"/>
</dbReference>
<organism evidence="6 7">
    <name type="scientific">Anaerotalea alkaliphila</name>
    <dbReference type="NCBI Taxonomy" id="2662126"/>
    <lineage>
        <taxon>Bacteria</taxon>
        <taxon>Bacillati</taxon>
        <taxon>Bacillota</taxon>
        <taxon>Clostridia</taxon>
        <taxon>Eubacteriales</taxon>
        <taxon>Anaerotalea</taxon>
    </lineage>
</organism>
<name>A0A7X5KMS0_9FIRM</name>
<dbReference type="InterPro" id="IPR050223">
    <property type="entry name" value="D-isomer_2-hydroxyacid_DH"/>
</dbReference>
<evidence type="ECO:0000313" key="7">
    <source>
        <dbReference type="Proteomes" id="UP000461585"/>
    </source>
</evidence>
<dbReference type="EMBL" id="JAAEEH010000012">
    <property type="protein sequence ID" value="NDL67259.1"/>
    <property type="molecule type" value="Genomic_DNA"/>
</dbReference>
<evidence type="ECO:0000256" key="1">
    <source>
        <dbReference type="ARBA" id="ARBA00005854"/>
    </source>
</evidence>
<dbReference type="GO" id="GO:0030267">
    <property type="term" value="F:glyoxylate reductase (NADPH) activity"/>
    <property type="evidence" value="ECO:0007669"/>
    <property type="project" value="TreeGrafter"/>
</dbReference>
<dbReference type="InterPro" id="IPR006140">
    <property type="entry name" value="D-isomer_DH_NAD-bd"/>
</dbReference>
<dbReference type="CDD" id="cd05301">
    <property type="entry name" value="GDH"/>
    <property type="match status" value="1"/>
</dbReference>
<comment type="similarity">
    <text evidence="1 3">Belongs to the D-isomer specific 2-hydroxyacid dehydrogenase family.</text>
</comment>
<dbReference type="SUPFAM" id="SSF52283">
    <property type="entry name" value="Formate/glycerate dehydrogenase catalytic domain-like"/>
    <property type="match status" value="1"/>
</dbReference>
<dbReference type="InterPro" id="IPR029752">
    <property type="entry name" value="D-isomer_DH_CS1"/>
</dbReference>
<dbReference type="Proteomes" id="UP000461585">
    <property type="component" value="Unassembled WGS sequence"/>
</dbReference>
<dbReference type="PROSITE" id="PS00065">
    <property type="entry name" value="D_2_HYDROXYACID_DH_1"/>
    <property type="match status" value="1"/>
</dbReference>
<gene>
    <name evidence="6" type="ORF">GXN74_05850</name>
</gene>
<dbReference type="Pfam" id="PF02826">
    <property type="entry name" value="2-Hacid_dh_C"/>
    <property type="match status" value="1"/>
</dbReference>
<dbReference type="Gene3D" id="3.40.50.720">
    <property type="entry name" value="NAD(P)-binding Rossmann-like Domain"/>
    <property type="match status" value="2"/>
</dbReference>
<dbReference type="SUPFAM" id="SSF51735">
    <property type="entry name" value="NAD(P)-binding Rossmann-fold domains"/>
    <property type="match status" value="1"/>
</dbReference>
<evidence type="ECO:0000256" key="3">
    <source>
        <dbReference type="RuleBase" id="RU003719"/>
    </source>
</evidence>
<dbReference type="InterPro" id="IPR036291">
    <property type="entry name" value="NAD(P)-bd_dom_sf"/>
</dbReference>
<dbReference type="GO" id="GO:0005829">
    <property type="term" value="C:cytosol"/>
    <property type="evidence" value="ECO:0007669"/>
    <property type="project" value="TreeGrafter"/>
</dbReference>
<dbReference type="InterPro" id="IPR006139">
    <property type="entry name" value="D-isomer_2_OHA_DH_cat_dom"/>
</dbReference>
<accession>A0A7X5KMS0</accession>
<dbReference type="FunFam" id="3.40.50.720:FF:000462">
    <property type="entry name" value="Glyoxylate reductase (NADP+)"/>
    <property type="match status" value="1"/>
</dbReference>
<dbReference type="Pfam" id="PF00389">
    <property type="entry name" value="2-Hacid_dh"/>
    <property type="match status" value="1"/>
</dbReference>
<dbReference type="AlphaFoldDB" id="A0A7X5KMS0"/>
<dbReference type="GO" id="GO:0051287">
    <property type="term" value="F:NAD binding"/>
    <property type="evidence" value="ECO:0007669"/>
    <property type="project" value="InterPro"/>
</dbReference>
<evidence type="ECO:0000256" key="2">
    <source>
        <dbReference type="ARBA" id="ARBA00023002"/>
    </source>
</evidence>
<keyword evidence="2 3" id="KW-0560">Oxidoreductase</keyword>
<proteinExistence type="inferred from homology"/>
<dbReference type="PANTHER" id="PTHR10996">
    <property type="entry name" value="2-HYDROXYACID DEHYDROGENASE-RELATED"/>
    <property type="match status" value="1"/>
</dbReference>
<dbReference type="PANTHER" id="PTHR10996:SF283">
    <property type="entry name" value="GLYOXYLATE_HYDROXYPYRUVATE REDUCTASE B"/>
    <property type="match status" value="1"/>
</dbReference>
<evidence type="ECO:0000259" key="4">
    <source>
        <dbReference type="Pfam" id="PF00389"/>
    </source>
</evidence>
<evidence type="ECO:0000259" key="5">
    <source>
        <dbReference type="Pfam" id="PF02826"/>
    </source>
</evidence>
<evidence type="ECO:0000313" key="6">
    <source>
        <dbReference type="EMBL" id="NDL67259.1"/>
    </source>
</evidence>